<proteinExistence type="predicted"/>
<sequence>MKHKAEIDKWVRRKVEKGNIGDIVGLILTLMGKQLDSKVDDGDGVIPVFSSFPGDLASEITYDQLVFDDEPVNRGSKVL</sequence>
<reference evidence="1" key="1">
    <citation type="journal article" date="2014" name="Front. Microbiol.">
        <title>High frequency of phylogenetically diverse reductive dehalogenase-homologous genes in deep subseafloor sedimentary metagenomes.</title>
        <authorList>
            <person name="Kawai M."/>
            <person name="Futagami T."/>
            <person name="Toyoda A."/>
            <person name="Takaki Y."/>
            <person name="Nishi S."/>
            <person name="Hori S."/>
            <person name="Arai W."/>
            <person name="Tsubouchi T."/>
            <person name="Morono Y."/>
            <person name="Uchiyama I."/>
            <person name="Ito T."/>
            <person name="Fujiyama A."/>
            <person name="Inagaki F."/>
            <person name="Takami H."/>
        </authorList>
    </citation>
    <scope>NUCLEOTIDE SEQUENCE</scope>
    <source>
        <strain evidence="1">Expedition CK06-06</strain>
    </source>
</reference>
<protein>
    <submittedName>
        <fullName evidence="1">Uncharacterized protein</fullName>
    </submittedName>
</protein>
<dbReference type="EMBL" id="BARU01009413">
    <property type="protein sequence ID" value="GAH36707.1"/>
    <property type="molecule type" value="Genomic_DNA"/>
</dbReference>
<organism evidence="1">
    <name type="scientific">marine sediment metagenome</name>
    <dbReference type="NCBI Taxonomy" id="412755"/>
    <lineage>
        <taxon>unclassified sequences</taxon>
        <taxon>metagenomes</taxon>
        <taxon>ecological metagenomes</taxon>
    </lineage>
</organism>
<dbReference type="AlphaFoldDB" id="X1EVV7"/>
<name>X1EVV7_9ZZZZ</name>
<evidence type="ECO:0000313" key="1">
    <source>
        <dbReference type="EMBL" id="GAH36707.1"/>
    </source>
</evidence>
<comment type="caution">
    <text evidence="1">The sequence shown here is derived from an EMBL/GenBank/DDBJ whole genome shotgun (WGS) entry which is preliminary data.</text>
</comment>
<accession>X1EVV7</accession>
<gene>
    <name evidence="1" type="ORF">S03H2_18169</name>
</gene>